<feature type="signal peptide" evidence="15">
    <location>
        <begin position="1"/>
        <end position="21"/>
    </location>
</feature>
<evidence type="ECO:0000256" key="6">
    <source>
        <dbReference type="ARBA" id="ARBA00022692"/>
    </source>
</evidence>
<dbReference type="Proteomes" id="UP000317494">
    <property type="component" value="Unassembled WGS sequence"/>
</dbReference>
<keyword evidence="5" id="KW-0109">Calcium transport</keyword>
<feature type="compositionally biased region" description="Gly residues" evidence="14">
    <location>
        <begin position="222"/>
        <end position="232"/>
    </location>
</feature>
<dbReference type="EMBL" id="QEAN01000203">
    <property type="protein sequence ID" value="TPX43302.1"/>
    <property type="molecule type" value="Genomic_DNA"/>
</dbReference>
<dbReference type="EMBL" id="QEAM01000111">
    <property type="protein sequence ID" value="TPX46182.1"/>
    <property type="molecule type" value="Genomic_DNA"/>
</dbReference>
<sequence>MRTHDILLSAIIIVFFQPSTASWQPPKKVLLRDTTALTFKDGAYTAGRRSKPRSQIQCVGGDACNKVNIPVIQCRNVGWDGDVQWQCQAEMEDLYKFGTTEVSCEGFDYQDDPYVLKDSCSVEYTLYYTEKGRRLRKHERQSSSWFGSGPSSQPSHYDTVPSSSSKLAKLVWLAVGAIMVYSFWRSWFSPSARARSSPSSSSAPNRNNFSSNGSDSDSGNNHSGGSGGGFFGGFSPNSDSSCRRPSSSSSGSTQPGFWTGLATGGILGHLLSPNSSSRRQAAHPTFMNTGSSFFGDSGFSSSPARGFSNAGSSSSNSPPRTHTSTGYGGTKRR</sequence>
<evidence type="ECO:0000256" key="8">
    <source>
        <dbReference type="ARBA" id="ARBA00022824"/>
    </source>
</evidence>
<keyword evidence="8" id="KW-0256">Endoplasmic reticulum</keyword>
<evidence type="ECO:0000256" key="2">
    <source>
        <dbReference type="ARBA" id="ARBA00006833"/>
    </source>
</evidence>
<feature type="region of interest" description="Disordered" evidence="14">
    <location>
        <begin position="269"/>
        <end position="333"/>
    </location>
</feature>
<dbReference type="Pfam" id="PF06682">
    <property type="entry name" value="SARAF"/>
    <property type="match status" value="1"/>
</dbReference>
<evidence type="ECO:0000256" key="5">
    <source>
        <dbReference type="ARBA" id="ARBA00022568"/>
    </source>
</evidence>
<evidence type="ECO:0000313" key="19">
    <source>
        <dbReference type="Proteomes" id="UP000320475"/>
    </source>
</evidence>
<feature type="compositionally biased region" description="Low complexity" evidence="14">
    <location>
        <begin position="142"/>
        <end position="155"/>
    </location>
</feature>
<dbReference type="VEuPathDB" id="FungiDB:SeMB42_g04767"/>
<keyword evidence="10" id="KW-1133">Transmembrane helix</keyword>
<feature type="region of interest" description="Disordered" evidence="14">
    <location>
        <begin position="139"/>
        <end position="159"/>
    </location>
</feature>
<feature type="compositionally biased region" description="Low complexity" evidence="14">
    <location>
        <begin position="290"/>
        <end position="324"/>
    </location>
</feature>
<evidence type="ECO:0000256" key="14">
    <source>
        <dbReference type="SAM" id="MobiDB-lite"/>
    </source>
</evidence>
<evidence type="ECO:0000256" key="3">
    <source>
        <dbReference type="ARBA" id="ARBA00016584"/>
    </source>
</evidence>
<evidence type="ECO:0000256" key="9">
    <source>
        <dbReference type="ARBA" id="ARBA00022837"/>
    </source>
</evidence>
<proteinExistence type="inferred from homology"/>
<dbReference type="GO" id="GO:0005789">
    <property type="term" value="C:endoplasmic reticulum membrane"/>
    <property type="evidence" value="ECO:0007669"/>
    <property type="project" value="UniProtKB-SubCell"/>
</dbReference>
<gene>
    <name evidence="17" type="ORF">SeLEV6574_g03355</name>
    <name evidence="16" type="ORF">SeMB42_g04767</name>
</gene>
<comment type="similarity">
    <text evidence="2">Belongs to the SARAF family.</text>
</comment>
<evidence type="ECO:0000256" key="15">
    <source>
        <dbReference type="SAM" id="SignalP"/>
    </source>
</evidence>
<dbReference type="Proteomes" id="UP000320475">
    <property type="component" value="Unassembled WGS sequence"/>
</dbReference>
<evidence type="ECO:0000313" key="18">
    <source>
        <dbReference type="Proteomes" id="UP000317494"/>
    </source>
</evidence>
<keyword evidence="12" id="KW-0472">Membrane</keyword>
<comment type="subcellular location">
    <subcellularLocation>
        <location evidence="1">Endoplasmic reticulum membrane</location>
        <topology evidence="1">Single-pass type I membrane protein</topology>
    </subcellularLocation>
</comment>
<feature type="compositionally biased region" description="Low complexity" evidence="14">
    <location>
        <begin position="233"/>
        <end position="252"/>
    </location>
</feature>
<evidence type="ECO:0000256" key="1">
    <source>
        <dbReference type="ARBA" id="ARBA00004115"/>
    </source>
</evidence>
<evidence type="ECO:0000256" key="4">
    <source>
        <dbReference type="ARBA" id="ARBA00022448"/>
    </source>
</evidence>
<comment type="caution">
    <text evidence="16">The sequence shown here is derived from an EMBL/GenBank/DDBJ whole genome shotgun (WGS) entry which is preliminary data.</text>
</comment>
<keyword evidence="11" id="KW-0406">Ion transport</keyword>
<evidence type="ECO:0000256" key="7">
    <source>
        <dbReference type="ARBA" id="ARBA00022729"/>
    </source>
</evidence>
<keyword evidence="18" id="KW-1185">Reference proteome</keyword>
<evidence type="ECO:0000256" key="10">
    <source>
        <dbReference type="ARBA" id="ARBA00022989"/>
    </source>
</evidence>
<dbReference type="STRING" id="286115.A0A507CVQ4"/>
<evidence type="ECO:0000256" key="13">
    <source>
        <dbReference type="ARBA" id="ARBA00031116"/>
    </source>
</evidence>
<keyword evidence="6" id="KW-0812">Transmembrane</keyword>
<accession>A0A507CVQ4</accession>
<evidence type="ECO:0000313" key="17">
    <source>
        <dbReference type="EMBL" id="TPX46182.1"/>
    </source>
</evidence>
<evidence type="ECO:0000313" key="16">
    <source>
        <dbReference type="EMBL" id="TPX43302.1"/>
    </source>
</evidence>
<feature type="compositionally biased region" description="Low complexity" evidence="14">
    <location>
        <begin position="194"/>
        <end position="221"/>
    </location>
</feature>
<organism evidence="16 18">
    <name type="scientific">Synchytrium endobioticum</name>
    <dbReference type="NCBI Taxonomy" id="286115"/>
    <lineage>
        <taxon>Eukaryota</taxon>
        <taxon>Fungi</taxon>
        <taxon>Fungi incertae sedis</taxon>
        <taxon>Chytridiomycota</taxon>
        <taxon>Chytridiomycota incertae sedis</taxon>
        <taxon>Chytridiomycetes</taxon>
        <taxon>Synchytriales</taxon>
        <taxon>Synchytriaceae</taxon>
        <taxon>Synchytrium</taxon>
    </lineage>
</organism>
<protein>
    <recommendedName>
        <fullName evidence="3">Store-operated calcium entry-associated regulatory factor</fullName>
    </recommendedName>
    <alternativeName>
        <fullName evidence="13">Transmembrane protein 66</fullName>
    </alternativeName>
</protein>
<keyword evidence="4" id="KW-0813">Transport</keyword>
<dbReference type="AlphaFoldDB" id="A0A507CVQ4"/>
<dbReference type="PANTHER" id="PTHR15929">
    <property type="entry name" value="STORE-OPERATED CALCIUM ENTRY-ASSOCIATED REGULATORY FACTOR"/>
    <property type="match status" value="1"/>
</dbReference>
<dbReference type="InterPro" id="IPR009567">
    <property type="entry name" value="SARAF"/>
</dbReference>
<dbReference type="PANTHER" id="PTHR15929:SF0">
    <property type="entry name" value="STORE-OPERATED CALCIUM ENTRY-ASSOCIATED REGULATORY FACTOR"/>
    <property type="match status" value="1"/>
</dbReference>
<keyword evidence="7 15" id="KW-0732">Signal</keyword>
<dbReference type="GO" id="GO:0006816">
    <property type="term" value="P:calcium ion transport"/>
    <property type="evidence" value="ECO:0007669"/>
    <property type="project" value="UniProtKB-KW"/>
</dbReference>
<evidence type="ECO:0000256" key="12">
    <source>
        <dbReference type="ARBA" id="ARBA00023136"/>
    </source>
</evidence>
<evidence type="ECO:0000256" key="11">
    <source>
        <dbReference type="ARBA" id="ARBA00023065"/>
    </source>
</evidence>
<dbReference type="GO" id="GO:2001256">
    <property type="term" value="P:regulation of store-operated calcium entry"/>
    <property type="evidence" value="ECO:0007669"/>
    <property type="project" value="InterPro"/>
</dbReference>
<feature type="region of interest" description="Disordered" evidence="14">
    <location>
        <begin position="194"/>
        <end position="255"/>
    </location>
</feature>
<dbReference type="OrthoDB" id="20303at2759"/>
<name>A0A507CVQ4_9FUNG</name>
<reference evidence="18 19" key="1">
    <citation type="journal article" date="2019" name="Sci. Rep.">
        <title>Comparative genomics of chytrid fungi reveal insights into the obligate biotrophic and pathogenic lifestyle of Synchytrium endobioticum.</title>
        <authorList>
            <person name="van de Vossenberg B.T.L.H."/>
            <person name="Warris S."/>
            <person name="Nguyen H.D.T."/>
            <person name="van Gent-Pelzer M.P.E."/>
            <person name="Joly D.L."/>
            <person name="van de Geest H.C."/>
            <person name="Bonants P.J.M."/>
            <person name="Smith D.S."/>
            <person name="Levesque C.A."/>
            <person name="van der Lee T.A.J."/>
        </authorList>
    </citation>
    <scope>NUCLEOTIDE SEQUENCE [LARGE SCALE GENOMIC DNA]</scope>
    <source>
        <strain evidence="17 19">LEV6574</strain>
        <strain evidence="16 18">MB42</strain>
    </source>
</reference>
<feature type="chain" id="PRO_5033463821" description="Store-operated calcium entry-associated regulatory factor" evidence="15">
    <location>
        <begin position="22"/>
        <end position="333"/>
    </location>
</feature>
<keyword evidence="9" id="KW-0106">Calcium</keyword>